<dbReference type="Proteomes" id="UP001341840">
    <property type="component" value="Unassembled WGS sequence"/>
</dbReference>
<protein>
    <submittedName>
        <fullName evidence="1">Uncharacterized protein</fullName>
    </submittedName>
</protein>
<name>A0ABU6Y2B1_9FABA</name>
<accession>A0ABU6Y2B1</accession>
<evidence type="ECO:0000313" key="1">
    <source>
        <dbReference type="EMBL" id="MED6202898.1"/>
    </source>
</evidence>
<comment type="caution">
    <text evidence="1">The sequence shown here is derived from an EMBL/GenBank/DDBJ whole genome shotgun (WGS) entry which is preliminary data.</text>
</comment>
<organism evidence="1 2">
    <name type="scientific">Stylosanthes scabra</name>
    <dbReference type="NCBI Taxonomy" id="79078"/>
    <lineage>
        <taxon>Eukaryota</taxon>
        <taxon>Viridiplantae</taxon>
        <taxon>Streptophyta</taxon>
        <taxon>Embryophyta</taxon>
        <taxon>Tracheophyta</taxon>
        <taxon>Spermatophyta</taxon>
        <taxon>Magnoliopsida</taxon>
        <taxon>eudicotyledons</taxon>
        <taxon>Gunneridae</taxon>
        <taxon>Pentapetalae</taxon>
        <taxon>rosids</taxon>
        <taxon>fabids</taxon>
        <taxon>Fabales</taxon>
        <taxon>Fabaceae</taxon>
        <taxon>Papilionoideae</taxon>
        <taxon>50 kb inversion clade</taxon>
        <taxon>dalbergioids sensu lato</taxon>
        <taxon>Dalbergieae</taxon>
        <taxon>Pterocarpus clade</taxon>
        <taxon>Stylosanthes</taxon>
    </lineage>
</organism>
<keyword evidence="2" id="KW-1185">Reference proteome</keyword>
<dbReference type="EMBL" id="JASCZI010217569">
    <property type="protein sequence ID" value="MED6202898.1"/>
    <property type="molecule type" value="Genomic_DNA"/>
</dbReference>
<reference evidence="1 2" key="1">
    <citation type="journal article" date="2023" name="Plants (Basel)">
        <title>Bridging the Gap: Combining Genomics and Transcriptomics Approaches to Understand Stylosanthes scabra, an Orphan Legume from the Brazilian Caatinga.</title>
        <authorList>
            <person name="Ferreira-Neto J.R.C."/>
            <person name="da Silva M.D."/>
            <person name="Binneck E."/>
            <person name="de Melo N.F."/>
            <person name="da Silva R.H."/>
            <person name="de Melo A.L.T.M."/>
            <person name="Pandolfi V."/>
            <person name="Bustamante F.O."/>
            <person name="Brasileiro-Vidal A.C."/>
            <person name="Benko-Iseppon A.M."/>
        </authorList>
    </citation>
    <scope>NUCLEOTIDE SEQUENCE [LARGE SCALE GENOMIC DNA]</scope>
    <source>
        <tissue evidence="1">Leaves</tissue>
    </source>
</reference>
<sequence length="141" mass="15919">AVSGGEDFGYMSFRIAIEKKRFMDEVIGVTNDYGCRNRKKSLPFELNQSSAEYFDYRGGGQLRRQLRVLAASFWRLASKVGGLVSKLPSASVKSLSIIGKMVGKEAPTSMERGEWPFHSRSSITNYLSPNMITNEDRELRR</sequence>
<proteinExistence type="predicted"/>
<feature type="non-terminal residue" evidence="1">
    <location>
        <position position="1"/>
    </location>
</feature>
<gene>
    <name evidence="1" type="ORF">PIB30_106079</name>
</gene>
<evidence type="ECO:0000313" key="2">
    <source>
        <dbReference type="Proteomes" id="UP001341840"/>
    </source>
</evidence>